<name>A0A9N9I4N8_9GLOM</name>
<dbReference type="PANTHER" id="PTHR10909">
    <property type="entry name" value="ELECTRON TRANSPORT OXIDOREDUCTASE"/>
    <property type="match status" value="1"/>
</dbReference>
<dbReference type="EMBL" id="CAJVPZ010025143">
    <property type="protein sequence ID" value="CAG8721449.1"/>
    <property type="molecule type" value="Genomic_DNA"/>
</dbReference>
<comment type="caution">
    <text evidence="1">The sequence shown here is derived from an EMBL/GenBank/DDBJ whole genome shotgun (WGS) entry which is preliminary data.</text>
</comment>
<dbReference type="GO" id="GO:0055088">
    <property type="term" value="P:lipid homeostasis"/>
    <property type="evidence" value="ECO:0007669"/>
    <property type="project" value="TreeGrafter"/>
</dbReference>
<dbReference type="GO" id="GO:0001676">
    <property type="term" value="P:long-chain fatty acid metabolic process"/>
    <property type="evidence" value="ECO:0007669"/>
    <property type="project" value="TreeGrafter"/>
</dbReference>
<accession>A0A9N9I4N8</accession>
<feature type="non-terminal residue" evidence="1">
    <location>
        <position position="1"/>
    </location>
</feature>
<dbReference type="Gene3D" id="2.40.110.10">
    <property type="entry name" value="Butyryl-CoA Dehydrogenase, subunit A, domain 2"/>
    <property type="match status" value="1"/>
</dbReference>
<gene>
    <name evidence="1" type="ORF">RFULGI_LOCUS11487</name>
</gene>
<dbReference type="InterPro" id="IPR009100">
    <property type="entry name" value="AcylCoA_DH/oxidase_NM_dom_sf"/>
</dbReference>
<dbReference type="OrthoDB" id="2413962at2759"/>
<feature type="non-terminal residue" evidence="1">
    <location>
        <position position="95"/>
    </location>
</feature>
<organism evidence="1 2">
    <name type="scientific">Racocetra fulgida</name>
    <dbReference type="NCBI Taxonomy" id="60492"/>
    <lineage>
        <taxon>Eukaryota</taxon>
        <taxon>Fungi</taxon>
        <taxon>Fungi incertae sedis</taxon>
        <taxon>Mucoromycota</taxon>
        <taxon>Glomeromycotina</taxon>
        <taxon>Glomeromycetes</taxon>
        <taxon>Diversisporales</taxon>
        <taxon>Gigasporaceae</taxon>
        <taxon>Racocetra</taxon>
    </lineage>
</organism>
<dbReference type="Proteomes" id="UP000789396">
    <property type="component" value="Unassembled WGS sequence"/>
</dbReference>
<dbReference type="GO" id="GO:0005777">
    <property type="term" value="C:peroxisome"/>
    <property type="evidence" value="ECO:0007669"/>
    <property type="project" value="InterPro"/>
</dbReference>
<dbReference type="GO" id="GO:0003997">
    <property type="term" value="F:acyl-CoA oxidase activity"/>
    <property type="evidence" value="ECO:0007669"/>
    <property type="project" value="InterPro"/>
</dbReference>
<evidence type="ECO:0000313" key="1">
    <source>
        <dbReference type="EMBL" id="CAG8721449.1"/>
    </source>
</evidence>
<dbReference type="GO" id="GO:0071949">
    <property type="term" value="F:FAD binding"/>
    <property type="evidence" value="ECO:0007669"/>
    <property type="project" value="InterPro"/>
</dbReference>
<sequence length="95" mass="10397">MTSYIKIPSHLTPSDPQGSELLAIERSKATFDVKDLTLALYGTDGLSRGTEEQKKKFLILAIKHEIIGCYAQTELGHGSNVQGLETTATYIPETD</sequence>
<dbReference type="InterPro" id="IPR012258">
    <property type="entry name" value="Acyl-CoA_oxidase"/>
</dbReference>
<protein>
    <submittedName>
        <fullName evidence="1">431_t:CDS:1</fullName>
    </submittedName>
</protein>
<reference evidence="1" key="1">
    <citation type="submission" date="2021-06" db="EMBL/GenBank/DDBJ databases">
        <authorList>
            <person name="Kallberg Y."/>
            <person name="Tangrot J."/>
            <person name="Rosling A."/>
        </authorList>
    </citation>
    <scope>NUCLEOTIDE SEQUENCE</scope>
    <source>
        <strain evidence="1">IN212</strain>
    </source>
</reference>
<dbReference type="GO" id="GO:0005504">
    <property type="term" value="F:fatty acid binding"/>
    <property type="evidence" value="ECO:0007669"/>
    <property type="project" value="TreeGrafter"/>
</dbReference>
<dbReference type="GO" id="GO:0033540">
    <property type="term" value="P:fatty acid beta-oxidation using acyl-CoA oxidase"/>
    <property type="evidence" value="ECO:0007669"/>
    <property type="project" value="TreeGrafter"/>
</dbReference>
<keyword evidence="2" id="KW-1185">Reference proteome</keyword>
<dbReference type="InterPro" id="IPR046373">
    <property type="entry name" value="Acyl-CoA_Oxase/DH_mid-dom_sf"/>
</dbReference>
<evidence type="ECO:0000313" key="2">
    <source>
        <dbReference type="Proteomes" id="UP000789396"/>
    </source>
</evidence>
<dbReference type="AlphaFoldDB" id="A0A9N9I4N8"/>
<dbReference type="SUPFAM" id="SSF56645">
    <property type="entry name" value="Acyl-CoA dehydrogenase NM domain-like"/>
    <property type="match status" value="1"/>
</dbReference>
<dbReference type="PANTHER" id="PTHR10909:SF250">
    <property type="entry name" value="PEROXISOMAL ACYL-COENZYME A OXIDASE 1"/>
    <property type="match status" value="1"/>
</dbReference>
<proteinExistence type="predicted"/>